<accession>A0A8X6S082</accession>
<feature type="compositionally biased region" description="Polar residues" evidence="1">
    <location>
        <begin position="1"/>
        <end position="12"/>
    </location>
</feature>
<evidence type="ECO:0000313" key="3">
    <source>
        <dbReference type="Proteomes" id="UP000887159"/>
    </source>
</evidence>
<evidence type="ECO:0000256" key="1">
    <source>
        <dbReference type="SAM" id="MobiDB-lite"/>
    </source>
</evidence>
<sequence>MKTRLRTPSTDQSSRRPPHRKKCTRIANCFIGRHPGTGTTFIRSPCVFSNHAKEPGWRTIGIVAPITSSALDVHPSTPPFGVVPRTRKLDCHGMKPARGERLNPAFTLQRHTAPTAGVMVWGAIVYNARSPIVLIRNTMAAQLYVHDILQPNVSLLINSSQEPFFNKTMLGLTRQECYKIVSTLLV</sequence>
<dbReference type="AlphaFoldDB" id="A0A8X6S082"/>
<evidence type="ECO:0000313" key="2">
    <source>
        <dbReference type="EMBL" id="GFY03986.1"/>
    </source>
</evidence>
<reference evidence="2" key="1">
    <citation type="submission" date="2020-08" db="EMBL/GenBank/DDBJ databases">
        <title>Multicomponent nature underlies the extraordinary mechanical properties of spider dragline silk.</title>
        <authorList>
            <person name="Kono N."/>
            <person name="Nakamura H."/>
            <person name="Mori M."/>
            <person name="Yoshida Y."/>
            <person name="Ohtoshi R."/>
            <person name="Malay A.D."/>
            <person name="Moran D.A.P."/>
            <person name="Tomita M."/>
            <person name="Numata K."/>
            <person name="Arakawa K."/>
        </authorList>
    </citation>
    <scope>NUCLEOTIDE SEQUENCE</scope>
</reference>
<organism evidence="2 3">
    <name type="scientific">Trichonephila clavipes</name>
    <name type="common">Golden silk orbweaver</name>
    <name type="synonym">Nephila clavipes</name>
    <dbReference type="NCBI Taxonomy" id="2585209"/>
    <lineage>
        <taxon>Eukaryota</taxon>
        <taxon>Metazoa</taxon>
        <taxon>Ecdysozoa</taxon>
        <taxon>Arthropoda</taxon>
        <taxon>Chelicerata</taxon>
        <taxon>Arachnida</taxon>
        <taxon>Araneae</taxon>
        <taxon>Araneomorphae</taxon>
        <taxon>Entelegynae</taxon>
        <taxon>Araneoidea</taxon>
        <taxon>Nephilidae</taxon>
        <taxon>Trichonephila</taxon>
    </lineage>
</organism>
<dbReference type="GO" id="GO:0003676">
    <property type="term" value="F:nucleic acid binding"/>
    <property type="evidence" value="ECO:0007669"/>
    <property type="project" value="InterPro"/>
</dbReference>
<proteinExistence type="predicted"/>
<dbReference type="Proteomes" id="UP000887159">
    <property type="component" value="Unassembled WGS sequence"/>
</dbReference>
<keyword evidence="3" id="KW-1185">Reference proteome</keyword>
<dbReference type="Gene3D" id="3.30.420.10">
    <property type="entry name" value="Ribonuclease H-like superfamily/Ribonuclease H"/>
    <property type="match status" value="1"/>
</dbReference>
<gene>
    <name evidence="2" type="primary">NCL1_20426</name>
    <name evidence="2" type="ORF">TNCV_1197651</name>
</gene>
<dbReference type="InterPro" id="IPR036397">
    <property type="entry name" value="RNaseH_sf"/>
</dbReference>
<feature type="region of interest" description="Disordered" evidence="1">
    <location>
        <begin position="1"/>
        <end position="21"/>
    </location>
</feature>
<protein>
    <submittedName>
        <fullName evidence="2">Uncharacterized protein</fullName>
    </submittedName>
</protein>
<name>A0A8X6S082_TRICX</name>
<dbReference type="EMBL" id="BMAU01021243">
    <property type="protein sequence ID" value="GFY03986.1"/>
    <property type="molecule type" value="Genomic_DNA"/>
</dbReference>
<comment type="caution">
    <text evidence="2">The sequence shown here is derived from an EMBL/GenBank/DDBJ whole genome shotgun (WGS) entry which is preliminary data.</text>
</comment>